<dbReference type="AlphaFoldDB" id="A0A439DGQ3"/>
<organism evidence="2 3">
    <name type="scientific">Xylaria grammica</name>
    <dbReference type="NCBI Taxonomy" id="363999"/>
    <lineage>
        <taxon>Eukaryota</taxon>
        <taxon>Fungi</taxon>
        <taxon>Dikarya</taxon>
        <taxon>Ascomycota</taxon>
        <taxon>Pezizomycotina</taxon>
        <taxon>Sordariomycetes</taxon>
        <taxon>Xylariomycetidae</taxon>
        <taxon>Xylariales</taxon>
        <taxon>Xylariaceae</taxon>
        <taxon>Xylaria</taxon>
    </lineage>
</organism>
<dbReference type="PANTHER" id="PTHR24148:SF64">
    <property type="entry name" value="HETEROKARYON INCOMPATIBILITY DOMAIN-CONTAINING PROTEIN"/>
    <property type="match status" value="1"/>
</dbReference>
<dbReference type="Pfam" id="PF06985">
    <property type="entry name" value="HET"/>
    <property type="match status" value="1"/>
</dbReference>
<protein>
    <recommendedName>
        <fullName evidence="1">Heterokaryon incompatibility domain-containing protein</fullName>
    </recommendedName>
</protein>
<evidence type="ECO:0000259" key="1">
    <source>
        <dbReference type="Pfam" id="PF06985"/>
    </source>
</evidence>
<dbReference type="Proteomes" id="UP000286045">
    <property type="component" value="Unassembled WGS sequence"/>
</dbReference>
<dbReference type="PANTHER" id="PTHR24148">
    <property type="entry name" value="ANKYRIN REPEAT DOMAIN-CONTAINING PROTEIN 39 HOMOLOG-RELATED"/>
    <property type="match status" value="1"/>
</dbReference>
<gene>
    <name evidence="2" type="ORF">EKO27_g1529</name>
</gene>
<dbReference type="InterPro" id="IPR010730">
    <property type="entry name" value="HET"/>
</dbReference>
<reference evidence="2 3" key="1">
    <citation type="submission" date="2018-12" db="EMBL/GenBank/DDBJ databases">
        <title>Draft genome sequence of Xylaria grammica IHI A82.</title>
        <authorList>
            <person name="Buettner E."/>
            <person name="Kellner H."/>
        </authorList>
    </citation>
    <scope>NUCLEOTIDE SEQUENCE [LARGE SCALE GENOMIC DNA]</scope>
    <source>
        <strain evidence="2 3">IHI A82</strain>
    </source>
</reference>
<feature type="domain" description="Heterokaryon incompatibility" evidence="1">
    <location>
        <begin position="47"/>
        <end position="212"/>
    </location>
</feature>
<accession>A0A439DGQ3</accession>
<dbReference type="EMBL" id="RYZI01000024">
    <property type="protein sequence ID" value="RWA13549.1"/>
    <property type="molecule type" value="Genomic_DNA"/>
</dbReference>
<dbReference type="Pfam" id="PF26639">
    <property type="entry name" value="Het-6_barrel"/>
    <property type="match status" value="1"/>
</dbReference>
<sequence>MAVNTTYKYTAIVAPKTVRLMHLHPGLETDPICLTLITTALESAPEFEAISYCWGSTPDERGVTCNSTALSITHSLFTGLVHFRYADRPRILWADAICINQADVVEKSAQVLLMPHIYSQATRTIIWLGVADDPIYGAVSPGVAESISQALQLLPEYEPENAVDTATKKQALHRESQRLSEEGKPNLLDHDWALLAALLGRPWFRRKWVVQEVALAKQAVLYVGGGVEIQWPDLAQLAFTMEGMGIHRLLSLETGKTVLESITIPLHCITNVLMVQIFRTRGTLVDGIVNTMDFECTDARDHVYSLLSLGAVGPTILPDYGASAGEVFQRFAIAMLLQGQSLKLLSLAPDRSGFDSPGTQRLEALPSWVPDLQLIRSDVMISYTVRPQTFFAGGRGRPIVSISDDQRILRCQGRIIDTVKTFSTSLVEMTLADLPHLRLLPRAAVDTSPELRKKRLVRWLEDNHQLAFGHRTSAEVANPDTEVMMSFYRTMVCGIDIMRNRLPPELIAAFPQYVQWATDRAAGNQDGDGQRPPSMLNYSAVIDESIITCTSWLKFCITGHGRFGQIPSGSQPGDCVCVLIGGEVPFIVRPTGRGTYTFVGECYIDGVMDGETFAGEPTQTESPETIHFE</sequence>
<keyword evidence="3" id="KW-1185">Reference proteome</keyword>
<evidence type="ECO:0000313" key="2">
    <source>
        <dbReference type="EMBL" id="RWA13549.1"/>
    </source>
</evidence>
<evidence type="ECO:0000313" key="3">
    <source>
        <dbReference type="Proteomes" id="UP000286045"/>
    </source>
</evidence>
<proteinExistence type="predicted"/>
<dbReference type="STRING" id="363999.A0A439DGQ3"/>
<comment type="caution">
    <text evidence="2">The sequence shown here is derived from an EMBL/GenBank/DDBJ whole genome shotgun (WGS) entry which is preliminary data.</text>
</comment>
<name>A0A439DGQ3_9PEZI</name>
<dbReference type="InterPro" id="IPR052895">
    <property type="entry name" value="HetReg/Transcr_Mod"/>
</dbReference>